<evidence type="ECO:0000313" key="3">
    <source>
        <dbReference type="EMBL" id="GIF54525.1"/>
    </source>
</evidence>
<protein>
    <recommendedName>
        <fullName evidence="5">Hint domain-containing protein</fullName>
    </recommendedName>
</protein>
<proteinExistence type="predicted"/>
<keyword evidence="1" id="KW-0547">Nucleotide-binding</keyword>
<evidence type="ECO:0008006" key="5">
    <source>
        <dbReference type="Google" id="ProtNLM"/>
    </source>
</evidence>
<accession>A0ABQ4BVI1</accession>
<dbReference type="EMBL" id="BONC01000002">
    <property type="protein sequence ID" value="GIF54525.1"/>
    <property type="molecule type" value="Genomic_DNA"/>
</dbReference>
<comment type="caution">
    <text evidence="3">The sequence shown here is derived from an EMBL/GenBank/DDBJ whole genome shotgun (WGS) entry which is preliminary data.</text>
</comment>
<sequence>MSRFGGLRARLGLVRPEEGGRRHPVLAGWRVGWNIGNSTDGQRPDNDAVVLPEGSSSIDPGTTSMVLLSPVHPISWDHVKPGDVVRMRDGNRIIGAATVVERVAPTNEHLVGRWPLFSSVRFLNDVEGFPAGTPATIIDVFDGGYVLEIENESGESTGLACVSDGDIEPLR</sequence>
<evidence type="ECO:0000256" key="1">
    <source>
        <dbReference type="ARBA" id="ARBA00022741"/>
    </source>
</evidence>
<keyword evidence="2" id="KW-0342">GTP-binding</keyword>
<keyword evidence="4" id="KW-1185">Reference proteome</keyword>
<dbReference type="Proteomes" id="UP000624325">
    <property type="component" value="Unassembled WGS sequence"/>
</dbReference>
<gene>
    <name evidence="3" type="ORF">Air01nite_06200</name>
</gene>
<dbReference type="SUPFAM" id="SSF50465">
    <property type="entry name" value="EF-Tu/eEF-1alpha/eIF2-gamma C-terminal domain"/>
    <property type="match status" value="1"/>
</dbReference>
<dbReference type="Gene3D" id="2.40.30.10">
    <property type="entry name" value="Translation factors"/>
    <property type="match status" value="1"/>
</dbReference>
<reference evidence="3 4" key="1">
    <citation type="submission" date="2021-01" db="EMBL/GenBank/DDBJ databases">
        <title>Whole genome shotgun sequence of Asanoa iriomotensis NBRC 100142.</title>
        <authorList>
            <person name="Komaki H."/>
            <person name="Tamura T."/>
        </authorList>
    </citation>
    <scope>NUCLEOTIDE SEQUENCE [LARGE SCALE GENOMIC DNA]</scope>
    <source>
        <strain evidence="3 4">NBRC 100142</strain>
    </source>
</reference>
<name>A0ABQ4BVI1_9ACTN</name>
<evidence type="ECO:0000256" key="2">
    <source>
        <dbReference type="ARBA" id="ARBA00023134"/>
    </source>
</evidence>
<dbReference type="InterPro" id="IPR009001">
    <property type="entry name" value="Transl_elong_EF1A/Init_IF2_C"/>
</dbReference>
<organism evidence="3 4">
    <name type="scientific">Asanoa iriomotensis</name>
    <dbReference type="NCBI Taxonomy" id="234613"/>
    <lineage>
        <taxon>Bacteria</taxon>
        <taxon>Bacillati</taxon>
        <taxon>Actinomycetota</taxon>
        <taxon>Actinomycetes</taxon>
        <taxon>Micromonosporales</taxon>
        <taxon>Micromonosporaceae</taxon>
        <taxon>Asanoa</taxon>
    </lineage>
</organism>
<evidence type="ECO:0000313" key="4">
    <source>
        <dbReference type="Proteomes" id="UP000624325"/>
    </source>
</evidence>